<dbReference type="PROSITE" id="PS50076">
    <property type="entry name" value="DNAJ_2"/>
    <property type="match status" value="1"/>
</dbReference>
<feature type="domain" description="J" evidence="3">
    <location>
        <begin position="4"/>
        <end position="79"/>
    </location>
</feature>
<dbReference type="InterPro" id="IPR001623">
    <property type="entry name" value="DnaJ_domain"/>
</dbReference>
<feature type="region of interest" description="Disordered" evidence="2">
    <location>
        <begin position="28"/>
        <end position="52"/>
    </location>
</feature>
<name>A0A8T1WN02_9STRA</name>
<evidence type="ECO:0000256" key="1">
    <source>
        <dbReference type="ARBA" id="ARBA00022833"/>
    </source>
</evidence>
<accession>A0A8T1WN02</accession>
<evidence type="ECO:0000259" key="3">
    <source>
        <dbReference type="PROSITE" id="PS50076"/>
    </source>
</evidence>
<organism evidence="5 6">
    <name type="scientific">Phytophthora boehmeriae</name>
    <dbReference type="NCBI Taxonomy" id="109152"/>
    <lineage>
        <taxon>Eukaryota</taxon>
        <taxon>Sar</taxon>
        <taxon>Stramenopiles</taxon>
        <taxon>Oomycota</taxon>
        <taxon>Peronosporomycetes</taxon>
        <taxon>Peronosporales</taxon>
        <taxon>Peronosporaceae</taxon>
        <taxon>Phytophthora</taxon>
    </lineage>
</organism>
<proteinExistence type="predicted"/>
<dbReference type="Pfam" id="PF00226">
    <property type="entry name" value="DnaJ"/>
    <property type="match status" value="1"/>
</dbReference>
<evidence type="ECO:0000313" key="5">
    <source>
        <dbReference type="EMBL" id="KAG7394786.1"/>
    </source>
</evidence>
<dbReference type="GO" id="GO:0008198">
    <property type="term" value="F:ferrous iron binding"/>
    <property type="evidence" value="ECO:0007669"/>
    <property type="project" value="TreeGrafter"/>
</dbReference>
<comment type="caution">
    <text evidence="5">The sequence shown here is derived from an EMBL/GenBank/DDBJ whole genome shotgun (WGS) entry which is preliminary data.</text>
</comment>
<dbReference type="OrthoDB" id="164807at2759"/>
<feature type="domain" description="DPH-type MB" evidence="4">
    <location>
        <begin position="95"/>
        <end position="159"/>
    </location>
</feature>
<dbReference type="PANTHER" id="PTHR45255:SF1">
    <property type="entry name" value="DNAJ HOMOLOG SUBFAMILY C MEMBER 24"/>
    <property type="match status" value="1"/>
</dbReference>
<sequence length="161" mass="18126">MAACLYDVLGVAVDCSADDIRRAYHQAARKYHPDKRTAATNGSDADGSSAHDEQQFLQVQEAYETLRNTELRQQYDAKVKQDALNRKREEEVVVVSDTVALADMQREVLEGEKDEDDEVLFTHECRCGDLYEISEDQLLDGADVVPCTGCSLHIRVVRHHS</sequence>
<dbReference type="AlphaFoldDB" id="A0A8T1WN02"/>
<keyword evidence="1" id="KW-0862">Zinc</keyword>
<dbReference type="EMBL" id="JAGDFL010000245">
    <property type="protein sequence ID" value="KAG7394786.1"/>
    <property type="molecule type" value="Genomic_DNA"/>
</dbReference>
<dbReference type="GO" id="GO:0001671">
    <property type="term" value="F:ATPase activator activity"/>
    <property type="evidence" value="ECO:0007669"/>
    <property type="project" value="TreeGrafter"/>
</dbReference>
<dbReference type="CDD" id="cd06257">
    <property type="entry name" value="DnaJ"/>
    <property type="match status" value="1"/>
</dbReference>
<dbReference type="PANTHER" id="PTHR45255">
    <property type="entry name" value="DNAJ HOMOLOG SUBFAMILY C MEMBER 24"/>
    <property type="match status" value="1"/>
</dbReference>
<evidence type="ECO:0000256" key="2">
    <source>
        <dbReference type="SAM" id="MobiDB-lite"/>
    </source>
</evidence>
<evidence type="ECO:0000259" key="4">
    <source>
        <dbReference type="PROSITE" id="PS51074"/>
    </source>
</evidence>
<dbReference type="Proteomes" id="UP000693981">
    <property type="component" value="Unassembled WGS sequence"/>
</dbReference>
<dbReference type="PROSITE" id="PS51074">
    <property type="entry name" value="DPH_MB"/>
    <property type="match status" value="1"/>
</dbReference>
<evidence type="ECO:0000313" key="6">
    <source>
        <dbReference type="Proteomes" id="UP000693981"/>
    </source>
</evidence>
<protein>
    <submittedName>
        <fullName evidence="5">Diphthamide biosynthesis protein 4</fullName>
    </submittedName>
</protein>
<dbReference type="Pfam" id="PF05207">
    <property type="entry name" value="Zn_ribbon_CSL"/>
    <property type="match status" value="1"/>
</dbReference>
<keyword evidence="6" id="KW-1185">Reference proteome</keyword>
<reference evidence="5" key="1">
    <citation type="submission" date="2021-02" db="EMBL/GenBank/DDBJ databases">
        <authorList>
            <person name="Palmer J.M."/>
        </authorList>
    </citation>
    <scope>NUCLEOTIDE SEQUENCE</scope>
    <source>
        <strain evidence="5">SCRP23</strain>
    </source>
</reference>
<gene>
    <name evidence="5" type="primary">DPH4</name>
    <name evidence="5" type="ORF">PHYBOEH_004664</name>
</gene>
<dbReference type="SMART" id="SM00271">
    <property type="entry name" value="DnaJ"/>
    <property type="match status" value="1"/>
</dbReference>
<dbReference type="InterPro" id="IPR007872">
    <property type="entry name" value="DPH_MB_dom"/>
</dbReference>